<evidence type="ECO:0000313" key="1">
    <source>
        <dbReference type="EMBL" id="KKM90059.1"/>
    </source>
</evidence>
<dbReference type="EMBL" id="LAZR01006726">
    <property type="protein sequence ID" value="KKM90059.1"/>
    <property type="molecule type" value="Genomic_DNA"/>
</dbReference>
<reference evidence="1" key="1">
    <citation type="journal article" date="2015" name="Nature">
        <title>Complex archaea that bridge the gap between prokaryotes and eukaryotes.</title>
        <authorList>
            <person name="Spang A."/>
            <person name="Saw J.H."/>
            <person name="Jorgensen S.L."/>
            <person name="Zaremba-Niedzwiedzka K."/>
            <person name="Martijn J."/>
            <person name="Lind A.E."/>
            <person name="van Eijk R."/>
            <person name="Schleper C."/>
            <person name="Guy L."/>
            <person name="Ettema T.J."/>
        </authorList>
    </citation>
    <scope>NUCLEOTIDE SEQUENCE</scope>
</reference>
<accession>A0A0F9L5I0</accession>
<sequence length="101" mass="11401">MPDELLNREMSAKHINALVKHGLEVFEETLRRNLENFMQDGFLPFTEPLRGEERKAFLLSPAAPQQAVEMMSSQETAARGQGVELMEEILEARQSNGQQAS</sequence>
<protein>
    <submittedName>
        <fullName evidence="1">Uncharacterized protein</fullName>
    </submittedName>
</protein>
<comment type="caution">
    <text evidence="1">The sequence shown here is derived from an EMBL/GenBank/DDBJ whole genome shotgun (WGS) entry which is preliminary data.</text>
</comment>
<proteinExistence type="predicted"/>
<name>A0A0F9L5I0_9ZZZZ</name>
<gene>
    <name evidence="1" type="ORF">LCGC14_1242420</name>
</gene>
<dbReference type="AlphaFoldDB" id="A0A0F9L5I0"/>
<organism evidence="1">
    <name type="scientific">marine sediment metagenome</name>
    <dbReference type="NCBI Taxonomy" id="412755"/>
    <lineage>
        <taxon>unclassified sequences</taxon>
        <taxon>metagenomes</taxon>
        <taxon>ecological metagenomes</taxon>
    </lineage>
</organism>